<dbReference type="OMA" id="GNTARYR"/>
<evidence type="ECO:0000313" key="2">
    <source>
        <dbReference type="Proteomes" id="UP000887565"/>
    </source>
</evidence>
<dbReference type="AlphaFoldDB" id="A0A915KEB1"/>
<evidence type="ECO:0000256" key="1">
    <source>
        <dbReference type="RuleBase" id="RU000363"/>
    </source>
</evidence>
<proteinExistence type="inferred from homology"/>
<dbReference type="Pfam" id="PF00106">
    <property type="entry name" value="adh_short"/>
    <property type="match status" value="1"/>
</dbReference>
<sequence length="282" mass="31213">GRQKKQDSSSDPSLPTLEDTARNVTERGGEGIAVYCDHSNSDDVAKLFERVNNERNGQLDILVNNAFSAVDHLFKNMGQTFWESDISVWDEVNNVGLKNHYVCSALAARIMVKRRSGLIVNVSSAGGLKYAISVAYGVGKAALDRMAIDCAKELKNFNVACISLWPGPVRTEYFTGGKLSTDSTDQDAFLGMFKNGESIEYTGKCVAHLAQDRNIIQKSGKVYFTADLGDYYGFTDIDGRKPGNFRSVKTLLESAAWHKTAKWVPQWVKIPLWMMTFSGSKL</sequence>
<dbReference type="SUPFAM" id="SSF51735">
    <property type="entry name" value="NAD(P)-binding Rossmann-fold domains"/>
    <property type="match status" value="1"/>
</dbReference>
<dbReference type="WBParaSite" id="nRc.2.0.1.t36725-RA">
    <property type="protein sequence ID" value="nRc.2.0.1.t36725-RA"/>
    <property type="gene ID" value="nRc.2.0.1.g36725"/>
</dbReference>
<reference evidence="3" key="1">
    <citation type="submission" date="2022-11" db="UniProtKB">
        <authorList>
            <consortium name="WormBaseParasite"/>
        </authorList>
    </citation>
    <scope>IDENTIFICATION</scope>
</reference>
<comment type="similarity">
    <text evidence="1">Belongs to the short-chain dehydrogenases/reductases (SDR) family.</text>
</comment>
<dbReference type="PRINTS" id="PR00080">
    <property type="entry name" value="SDRFAMILY"/>
</dbReference>
<organism evidence="2 3">
    <name type="scientific">Romanomermis culicivorax</name>
    <name type="common">Nematode worm</name>
    <dbReference type="NCBI Taxonomy" id="13658"/>
    <lineage>
        <taxon>Eukaryota</taxon>
        <taxon>Metazoa</taxon>
        <taxon>Ecdysozoa</taxon>
        <taxon>Nematoda</taxon>
        <taxon>Enoplea</taxon>
        <taxon>Dorylaimia</taxon>
        <taxon>Mermithida</taxon>
        <taxon>Mermithoidea</taxon>
        <taxon>Mermithidae</taxon>
        <taxon>Romanomermis</taxon>
    </lineage>
</organism>
<dbReference type="InterPro" id="IPR002347">
    <property type="entry name" value="SDR_fam"/>
</dbReference>
<dbReference type="Gene3D" id="3.40.50.720">
    <property type="entry name" value="NAD(P)-binding Rossmann-like Domain"/>
    <property type="match status" value="1"/>
</dbReference>
<dbReference type="PANTHER" id="PTHR44147:SF2">
    <property type="entry name" value="DEHYDROGENASE_REDUCTASE SDR FAMILY MEMBER 1"/>
    <property type="match status" value="1"/>
</dbReference>
<accession>A0A915KEB1</accession>
<evidence type="ECO:0000313" key="3">
    <source>
        <dbReference type="WBParaSite" id="nRc.2.0.1.t36725-RA"/>
    </source>
</evidence>
<dbReference type="PRINTS" id="PR00081">
    <property type="entry name" value="GDHRDH"/>
</dbReference>
<name>A0A915KEB1_ROMCU</name>
<keyword evidence="2" id="KW-1185">Reference proteome</keyword>
<dbReference type="Proteomes" id="UP000887565">
    <property type="component" value="Unplaced"/>
</dbReference>
<dbReference type="PANTHER" id="PTHR44147">
    <property type="entry name" value="DEHYDROGENASE/REDUCTASE SDR FAMILY MEMBER 1"/>
    <property type="match status" value="1"/>
</dbReference>
<dbReference type="InterPro" id="IPR036291">
    <property type="entry name" value="NAD(P)-bd_dom_sf"/>
</dbReference>
<protein>
    <submittedName>
        <fullName evidence="3">Dehydrogenase/reductase SDR family member 1</fullName>
    </submittedName>
</protein>